<feature type="region of interest" description="Disordered" evidence="1">
    <location>
        <begin position="2064"/>
        <end position="2098"/>
    </location>
</feature>
<reference evidence="2" key="1">
    <citation type="submission" date="2023-10" db="EMBL/GenBank/DDBJ databases">
        <authorList>
            <person name="Chen Y."/>
            <person name="Shah S."/>
            <person name="Dougan E. K."/>
            <person name="Thang M."/>
            <person name="Chan C."/>
        </authorList>
    </citation>
    <scope>NUCLEOTIDE SEQUENCE [LARGE SCALE GENOMIC DNA]</scope>
</reference>
<comment type="caution">
    <text evidence="2">The sequence shown here is derived from an EMBL/GenBank/DDBJ whole genome shotgun (WGS) entry which is preliminary data.</text>
</comment>
<proteinExistence type="predicted"/>
<feature type="region of interest" description="Disordered" evidence="1">
    <location>
        <begin position="1326"/>
        <end position="1354"/>
    </location>
</feature>
<evidence type="ECO:0000313" key="3">
    <source>
        <dbReference type="Proteomes" id="UP001189429"/>
    </source>
</evidence>
<feature type="region of interest" description="Disordered" evidence="1">
    <location>
        <begin position="1"/>
        <end position="28"/>
    </location>
</feature>
<evidence type="ECO:0000313" key="2">
    <source>
        <dbReference type="EMBL" id="CAK0858239.1"/>
    </source>
</evidence>
<sequence length="2243" mass="248575">MAGCSGCSAPSEPAAPARGRGAGLSEWHARHSRRPARLAQLLAAWLRGSRRARATRQVAAALARGRTESVLRLSLAAWRRLCADAASGRRADASQREARARLCSHLDRLAHLGGGRGARLASLSQATAAWRGLARELRGARRLALALGGASFTPGRVTRTALCGWSSSSREMLARGVLVAWYRQLASSFNAKATLKAIDALIPRSEEMIARAAFIAWHRLLASNCNAKSMLRAMDILVPRSEESIAREIVAAWYQQLKSSYNTKMILKVIAAWPPQSERRIVRDAFVVWRQLFASDFNAKSMLRAIDTWVPTSEERIAKEAFFAWKQQMKSSLNAELMLRVIDTWAPSSRERSARDAFVAWYRLVTSKFNAIALLKKAMAPWALRSEQSVARAAFVAWYQLLTSSFNAKLISKAIETRVPWSDQLAMRTAFVAWYRLLASSFNTKLMLKAMDTLAPRSEEELARAAFVAWYWLFASSFKAKLVLKSITDMWAPRSEKRTTKAAFVAWNKLLASSFNAKVMLKAMDAWAPRFDHRIAMGAFVAWHRLLASSINANAMLKAMDAWSPRFEQRITRGAFVAWHRLLASSINANAMLKAMDAWAPRFERRIARDAFVAWHRLLSSSINAIAMLKTMDAWAPRFEQRIARGAFVAWHRLLASSINANAMLKAMDAWAPRFEQRIARGAFVAWHRLLANSINANAMLKALDSWAPRFERRIGRGAFVAWHRLLASPWAPRFEQRIARGAFVAWHRLLASRINANAMLKAMDAWAPRFDQRITRGAFVAWHRLLASSINANAMLKAMDSWAPRFERRIARDALVAWHRLLASRINAIAMLKAMDAWAPRFEQRIARSIFVAWHQLVANSHNIDAVLKALDARAPRSAGINARGVFVAWSGLRPKALTIQAVRQRTRSQRMLTKHRAFAEWHRRSRSCTAASHLVDQAEAVAEALMLAQAPPCEAAPAVCPAPELVQALAEPETDPLGALLAAAPGVLVALLLEGLEWWRLLSPGQRLVVRYSDDQVDHERVLLYPSLPPGTWAALTPDGDEYEEDYTGASPETGPEGAALMPAGGGAPEGWPRPIYRFRAPLSVEELKAAIMRGRALVEERLPGIAPGPPAEVACPDDRLVEWADFFGEVRRPALRRQRGKQPAAPLEDDRVWVVAEPTESAAVGTAVDRSDDRFVPATALVGLFAFPEGPRRVEALLAGDLPGYAARRRHEMGLSDFPAAEPDREGAAPAGMADLRERLGRPAGAGGAGKPDEVGGTVNLGGLMCLETAARRIAGLVAVYSDPAKPARGRARLCTGAASSDDIAGQALLQFATRKIMEQQEAQAVLSHGKGPQRAEGDGTNDEGGKGVTRGRLAASRCARELFPLPRWRLPELPVAGPIRSMALRRRERLVFKMGNEAVDALNWLAGFRNGPTYFDPDPMQLEVLERICELASRRHPGPDALSERAAVRRLLRGHTPYDGTGCLTRVAPFRKGLVSLPETVEGCPPFEDVAPPEVQRFLKGHPERMLRADSPSSTVTPYFDPALKRSVKTYRQFISDLRRRGLDGGQRLELILDARPANLLFEPPPGVSLLSTEGLSRVEIALPDGLGPWSEEAERLLGSYSLHVGLADVKDCFHRLRLPGWLSEYFCLPVVPAHLLDAEGQIWEGRTLERHDMVSPCWAVFPMGFTWNLWAAQRINEYQASSICPQLRESPLTDRGRPPVFGPSVPRGHVSHYVYVLNLGVASTDEPIVTDAIAQLIEGFDQRGLLLHGNSVGTEVETLGTEVSGALWKTRVTQKRFWLIRQALNGLLRRRRLTGWAVEVLVGHCTFAGLLSRGTLSVFHTVYDFMRKSHAEPRALWPEARQELEAFRGLLIFLESDWTLQWNDLVAATDSSLEAGAVSTTHWPRSLVAEVGRAQERTRFREPAAVETDGADGGAPAARRGAREAALEAAGFWRDADGEWRLAEGVNDDDELAAAWEAGPSFPEVPAAGLASSRWRTKQVQRWRFDGGGILIKEARALVMGVRRIAQSVLGAACRQLILSDNMLTAAQRAQDWLARLSLAELPPAPRLPEHERDLQALPQGWSRPIVADSDDGSSTSDDQQVAPAGERREKELLRRATRRRRAYGAEAALDSTAVEGQTFLERRSVFGPARDRYTQELEAFLDYCDRGPQRALTTASEVDEAMVDYMNHLFFEGHESAKGDQVMAGLMHRFPEFSKQGERKYILDLFSDSNSIGKAALKRGFNYHGFDSLNGPPKGRM</sequence>
<keyword evidence="3" id="KW-1185">Reference proteome</keyword>
<gene>
    <name evidence="2" type="ORF">PCOR1329_LOCUS48091</name>
</gene>
<evidence type="ECO:0000256" key="1">
    <source>
        <dbReference type="SAM" id="MobiDB-lite"/>
    </source>
</evidence>
<accession>A0ABN9UFA2</accession>
<organism evidence="2 3">
    <name type="scientific">Prorocentrum cordatum</name>
    <dbReference type="NCBI Taxonomy" id="2364126"/>
    <lineage>
        <taxon>Eukaryota</taxon>
        <taxon>Sar</taxon>
        <taxon>Alveolata</taxon>
        <taxon>Dinophyceae</taxon>
        <taxon>Prorocentrales</taxon>
        <taxon>Prorocentraceae</taxon>
        <taxon>Prorocentrum</taxon>
    </lineage>
</organism>
<dbReference type="Proteomes" id="UP001189429">
    <property type="component" value="Unassembled WGS sequence"/>
</dbReference>
<evidence type="ECO:0008006" key="4">
    <source>
        <dbReference type="Google" id="ProtNLM"/>
    </source>
</evidence>
<dbReference type="EMBL" id="CAUYUJ010015803">
    <property type="protein sequence ID" value="CAK0858239.1"/>
    <property type="molecule type" value="Genomic_DNA"/>
</dbReference>
<name>A0ABN9UFA2_9DINO</name>
<feature type="compositionally biased region" description="Low complexity" evidence="1">
    <location>
        <begin position="1"/>
        <end position="19"/>
    </location>
</feature>
<protein>
    <recommendedName>
        <fullName evidence="4">RNA-directed RNA polymerase</fullName>
    </recommendedName>
</protein>